<dbReference type="PaxDb" id="44689-DDB0206113"/>
<keyword evidence="3" id="KW-1185">Reference proteome</keyword>
<organism evidence="2 3">
    <name type="scientific">Dictyostelium discoideum</name>
    <name type="common">Social amoeba</name>
    <dbReference type="NCBI Taxonomy" id="44689"/>
    <lineage>
        <taxon>Eukaryota</taxon>
        <taxon>Amoebozoa</taxon>
        <taxon>Evosea</taxon>
        <taxon>Eumycetozoa</taxon>
        <taxon>Dictyostelia</taxon>
        <taxon>Dictyosteliales</taxon>
        <taxon>Dictyosteliaceae</taxon>
        <taxon>Dictyostelium</taxon>
    </lineage>
</organism>
<dbReference type="Proteomes" id="UP000002195">
    <property type="component" value="Unassembled WGS sequence"/>
</dbReference>
<accession>Q54V18</accession>
<comment type="caution">
    <text evidence="2">The sequence shown here is derived from an EMBL/GenBank/DDBJ whole genome shotgun (WGS) entry which is preliminary data.</text>
</comment>
<dbReference type="VEuPathDB" id="AmoebaDB:DDB_G0280669"/>
<evidence type="ECO:0000313" key="2">
    <source>
        <dbReference type="EMBL" id="EAL67136.1"/>
    </source>
</evidence>
<name>Q54V18_DICDI</name>
<gene>
    <name evidence="2" type="ORF">DDB_G0280669</name>
</gene>
<evidence type="ECO:0000313" key="3">
    <source>
        <dbReference type="Proteomes" id="UP000002195"/>
    </source>
</evidence>
<evidence type="ECO:0000256" key="1">
    <source>
        <dbReference type="SAM" id="MobiDB-lite"/>
    </source>
</evidence>
<dbReference type="GeneID" id="8622672"/>
<dbReference type="RefSeq" id="XP_641113.1">
    <property type="nucleotide sequence ID" value="XM_636021.1"/>
</dbReference>
<reference evidence="2 3" key="1">
    <citation type="journal article" date="2005" name="Nature">
        <title>The genome of the social amoeba Dictyostelium discoideum.</title>
        <authorList>
            <consortium name="The Dictyostelium discoideum Sequencing Consortium"/>
            <person name="Eichinger L."/>
            <person name="Pachebat J.A."/>
            <person name="Glockner G."/>
            <person name="Rajandream M.A."/>
            <person name="Sucgang R."/>
            <person name="Berriman M."/>
            <person name="Song J."/>
            <person name="Olsen R."/>
            <person name="Szafranski K."/>
            <person name="Xu Q."/>
            <person name="Tunggal B."/>
            <person name="Kummerfeld S."/>
            <person name="Madera M."/>
            <person name="Konfortov B.A."/>
            <person name="Rivero F."/>
            <person name="Bankier A.T."/>
            <person name="Lehmann R."/>
            <person name="Hamlin N."/>
            <person name="Davies R."/>
            <person name="Gaudet P."/>
            <person name="Fey P."/>
            <person name="Pilcher K."/>
            <person name="Chen G."/>
            <person name="Saunders D."/>
            <person name="Sodergren E."/>
            <person name="Davis P."/>
            <person name="Kerhornou A."/>
            <person name="Nie X."/>
            <person name="Hall N."/>
            <person name="Anjard C."/>
            <person name="Hemphill L."/>
            <person name="Bason N."/>
            <person name="Farbrother P."/>
            <person name="Desany B."/>
            <person name="Just E."/>
            <person name="Morio T."/>
            <person name="Rost R."/>
            <person name="Churcher C."/>
            <person name="Cooper J."/>
            <person name="Haydock S."/>
            <person name="van Driessche N."/>
            <person name="Cronin A."/>
            <person name="Goodhead I."/>
            <person name="Muzny D."/>
            <person name="Mourier T."/>
            <person name="Pain A."/>
            <person name="Lu M."/>
            <person name="Harper D."/>
            <person name="Lindsay R."/>
            <person name="Hauser H."/>
            <person name="James K."/>
            <person name="Quiles M."/>
            <person name="Madan Babu M."/>
            <person name="Saito T."/>
            <person name="Buchrieser C."/>
            <person name="Wardroper A."/>
            <person name="Felder M."/>
            <person name="Thangavelu M."/>
            <person name="Johnson D."/>
            <person name="Knights A."/>
            <person name="Loulseged H."/>
            <person name="Mungall K."/>
            <person name="Oliver K."/>
            <person name="Price C."/>
            <person name="Quail M.A."/>
            <person name="Urushihara H."/>
            <person name="Hernandez J."/>
            <person name="Rabbinowitsch E."/>
            <person name="Steffen D."/>
            <person name="Sanders M."/>
            <person name="Ma J."/>
            <person name="Kohara Y."/>
            <person name="Sharp S."/>
            <person name="Simmonds M."/>
            <person name="Spiegler S."/>
            <person name="Tivey A."/>
            <person name="Sugano S."/>
            <person name="White B."/>
            <person name="Walker D."/>
            <person name="Woodward J."/>
            <person name="Winckler T."/>
            <person name="Tanaka Y."/>
            <person name="Shaulsky G."/>
            <person name="Schleicher M."/>
            <person name="Weinstock G."/>
            <person name="Rosenthal A."/>
            <person name="Cox E.C."/>
            <person name="Chisholm R.L."/>
            <person name="Gibbs R."/>
            <person name="Loomis W.F."/>
            <person name="Platzer M."/>
            <person name="Kay R.R."/>
            <person name="Williams J."/>
            <person name="Dear P.H."/>
            <person name="Noegel A.A."/>
            <person name="Barrell B."/>
            <person name="Kuspa A."/>
        </authorList>
    </citation>
    <scope>NUCLEOTIDE SEQUENCE [LARGE SCALE GENOMIC DNA]</scope>
    <source>
        <strain evidence="2 3">AX4</strain>
    </source>
</reference>
<dbReference type="InParanoid" id="Q54V18"/>
<sequence length="121" mass="14318">MHCFKTYCENCRNQQIFIHHTQSDHPLERYSLKCSNCDYHILRCCVSGCLEYIHDSFKEESKKGVDIADLYGNWCSNKKNDPLCEEHSYIYDPDSDDSDIGEESRFEEYEYSDSDCENVEK</sequence>
<feature type="compositionally biased region" description="Acidic residues" evidence="1">
    <location>
        <begin position="109"/>
        <end position="121"/>
    </location>
</feature>
<dbReference type="EMBL" id="AAFI02000037">
    <property type="protein sequence ID" value="EAL67136.1"/>
    <property type="molecule type" value="Genomic_DNA"/>
</dbReference>
<protein>
    <submittedName>
        <fullName evidence="2">Uncharacterized protein</fullName>
    </submittedName>
</protein>
<dbReference type="AlphaFoldDB" id="Q54V18"/>
<dbReference type="KEGG" id="ddi:DDB_G0280669"/>
<dbReference type="HOGENOM" id="CLU_2042435_0_0_1"/>
<feature type="region of interest" description="Disordered" evidence="1">
    <location>
        <begin position="90"/>
        <end position="121"/>
    </location>
</feature>
<proteinExistence type="predicted"/>